<protein>
    <submittedName>
        <fullName evidence="3">NUDIX hydrolase</fullName>
    </submittedName>
</protein>
<dbReference type="Gene3D" id="3.90.79.10">
    <property type="entry name" value="Nucleoside Triphosphate Pyrophosphohydrolase"/>
    <property type="match status" value="1"/>
</dbReference>
<name>A0ABP9H917_9ACTN</name>
<dbReference type="InterPro" id="IPR000086">
    <property type="entry name" value="NUDIX_hydrolase_dom"/>
</dbReference>
<evidence type="ECO:0000313" key="4">
    <source>
        <dbReference type="Proteomes" id="UP001501195"/>
    </source>
</evidence>
<dbReference type="PANTHER" id="PTHR11839">
    <property type="entry name" value="UDP/ADP-SUGAR PYROPHOSPHATASE"/>
    <property type="match status" value="1"/>
</dbReference>
<sequence length="223" mass="24366">MSGDLPGRPAGGAELADRRVEREVSRSEVVFTGRVWDVVSEDVVLPGGDGPATVTREFQRHPGAVTVLALDDDERVLFIRQYRHPVRHELWELPAGLLDVEGEDPLAAAQRELAEEADLRADSWAVLADWFNSPGGSDEALRVYVARGLSSVPEGERHVREDEEADMLVVRVPLDEARDAVLAGRVHNPGAVIGVLAAWTARALGWTTLRAADAPWPEHPRLG</sequence>
<organism evidence="3 4">
    <name type="scientific">Kineococcus glutinatus</name>
    <dbReference type="NCBI Taxonomy" id="1070872"/>
    <lineage>
        <taxon>Bacteria</taxon>
        <taxon>Bacillati</taxon>
        <taxon>Actinomycetota</taxon>
        <taxon>Actinomycetes</taxon>
        <taxon>Kineosporiales</taxon>
        <taxon>Kineosporiaceae</taxon>
        <taxon>Kineococcus</taxon>
    </lineage>
</organism>
<reference evidence="4" key="1">
    <citation type="journal article" date="2019" name="Int. J. Syst. Evol. Microbiol.">
        <title>The Global Catalogue of Microorganisms (GCM) 10K type strain sequencing project: providing services to taxonomists for standard genome sequencing and annotation.</title>
        <authorList>
            <consortium name="The Broad Institute Genomics Platform"/>
            <consortium name="The Broad Institute Genome Sequencing Center for Infectious Disease"/>
            <person name="Wu L."/>
            <person name="Ma J."/>
        </authorList>
    </citation>
    <scope>NUCLEOTIDE SEQUENCE [LARGE SCALE GENOMIC DNA]</scope>
    <source>
        <strain evidence="4">JCM 18126</strain>
    </source>
</reference>
<accession>A0ABP9H917</accession>
<dbReference type="CDD" id="cd24158">
    <property type="entry name" value="NUDIX_ADPRase_Rv1700"/>
    <property type="match status" value="1"/>
</dbReference>
<evidence type="ECO:0000313" key="3">
    <source>
        <dbReference type="EMBL" id="GAA4964400.1"/>
    </source>
</evidence>
<dbReference type="GO" id="GO:0016787">
    <property type="term" value="F:hydrolase activity"/>
    <property type="evidence" value="ECO:0007669"/>
    <property type="project" value="UniProtKB-KW"/>
</dbReference>
<dbReference type="Proteomes" id="UP001501195">
    <property type="component" value="Unassembled WGS sequence"/>
</dbReference>
<gene>
    <name evidence="3" type="ORF">GCM10023225_04390</name>
</gene>
<proteinExistence type="predicted"/>
<keyword evidence="1 3" id="KW-0378">Hydrolase</keyword>
<dbReference type="PANTHER" id="PTHR11839:SF31">
    <property type="entry name" value="ADP-RIBOSE PYROPHOSPHATASE"/>
    <property type="match status" value="1"/>
</dbReference>
<comment type="caution">
    <text evidence="3">The sequence shown here is derived from an EMBL/GenBank/DDBJ whole genome shotgun (WGS) entry which is preliminary data.</text>
</comment>
<dbReference type="EMBL" id="BAABIL010000050">
    <property type="protein sequence ID" value="GAA4964400.1"/>
    <property type="molecule type" value="Genomic_DNA"/>
</dbReference>
<dbReference type="InterPro" id="IPR015797">
    <property type="entry name" value="NUDIX_hydrolase-like_dom_sf"/>
</dbReference>
<evidence type="ECO:0000259" key="2">
    <source>
        <dbReference type="PROSITE" id="PS51462"/>
    </source>
</evidence>
<dbReference type="SUPFAM" id="SSF55811">
    <property type="entry name" value="Nudix"/>
    <property type="match status" value="1"/>
</dbReference>
<feature type="domain" description="Nudix hydrolase" evidence="2">
    <location>
        <begin position="59"/>
        <end position="199"/>
    </location>
</feature>
<keyword evidence="4" id="KW-1185">Reference proteome</keyword>
<dbReference type="PROSITE" id="PS51462">
    <property type="entry name" value="NUDIX"/>
    <property type="match status" value="1"/>
</dbReference>
<dbReference type="Pfam" id="PF00293">
    <property type="entry name" value="NUDIX"/>
    <property type="match status" value="1"/>
</dbReference>
<evidence type="ECO:0000256" key="1">
    <source>
        <dbReference type="ARBA" id="ARBA00022801"/>
    </source>
</evidence>